<protein>
    <submittedName>
        <fullName evidence="1">Uncharacterized protein</fullName>
    </submittedName>
</protein>
<evidence type="ECO:0000313" key="1">
    <source>
        <dbReference type="EMBL" id="KHJ86437.1"/>
    </source>
</evidence>
<proteinExistence type="predicted"/>
<dbReference type="InterPro" id="IPR035109">
    <property type="entry name" value="ASPR"/>
</dbReference>
<sequence length="125" mass="14530">VSVIVAFAIEAGSHCGCGHLRDDVCKEIDLLFLNQNISLEYNCALEDIAFGRRNMSNLGRKGRRVAEVRFSSFGEQYQSAKEFLWKVFEPWLNEYRGRISRMHLWGCFYENDGERDSHNLVCEFL</sequence>
<reference evidence="1 2" key="1">
    <citation type="submission" date="2014-03" db="EMBL/GenBank/DDBJ databases">
        <title>Draft genome of the hookworm Oesophagostomum dentatum.</title>
        <authorList>
            <person name="Mitreva M."/>
        </authorList>
    </citation>
    <scope>NUCLEOTIDE SEQUENCE [LARGE SCALE GENOMIC DNA]</scope>
    <source>
        <strain evidence="1 2">OD-Hann</strain>
    </source>
</reference>
<name>A0A0B1SSD0_OESDE</name>
<accession>A0A0B1SSD0</accession>
<dbReference type="Pfam" id="PF17641">
    <property type="entry name" value="ASPRs"/>
    <property type="match status" value="1"/>
</dbReference>
<dbReference type="EMBL" id="KN560438">
    <property type="protein sequence ID" value="KHJ86437.1"/>
    <property type="molecule type" value="Genomic_DNA"/>
</dbReference>
<feature type="non-terminal residue" evidence="1">
    <location>
        <position position="1"/>
    </location>
</feature>
<dbReference type="AlphaFoldDB" id="A0A0B1SSD0"/>
<organism evidence="1 2">
    <name type="scientific">Oesophagostomum dentatum</name>
    <name type="common">Nodular worm</name>
    <dbReference type="NCBI Taxonomy" id="61180"/>
    <lineage>
        <taxon>Eukaryota</taxon>
        <taxon>Metazoa</taxon>
        <taxon>Ecdysozoa</taxon>
        <taxon>Nematoda</taxon>
        <taxon>Chromadorea</taxon>
        <taxon>Rhabditida</taxon>
        <taxon>Rhabditina</taxon>
        <taxon>Rhabditomorpha</taxon>
        <taxon>Strongyloidea</taxon>
        <taxon>Strongylidae</taxon>
        <taxon>Oesophagostomum</taxon>
    </lineage>
</organism>
<keyword evidence="2" id="KW-1185">Reference proteome</keyword>
<gene>
    <name evidence="1" type="ORF">OESDEN_13817</name>
</gene>
<dbReference type="Proteomes" id="UP000053660">
    <property type="component" value="Unassembled WGS sequence"/>
</dbReference>
<evidence type="ECO:0000313" key="2">
    <source>
        <dbReference type="Proteomes" id="UP000053660"/>
    </source>
</evidence>